<name>A0A094QCG3_9ZZZZ</name>
<dbReference type="InterPro" id="IPR021401">
    <property type="entry name" value="DUF3040"/>
</dbReference>
<gene>
    <name evidence="3" type="ORF">GM50_4230</name>
</gene>
<organism evidence="3">
    <name type="scientific">freshwater metagenome</name>
    <dbReference type="NCBI Taxonomy" id="449393"/>
    <lineage>
        <taxon>unclassified sequences</taxon>
        <taxon>metagenomes</taxon>
        <taxon>ecological metagenomes</taxon>
    </lineage>
</organism>
<feature type="transmembrane region" description="Helical" evidence="2">
    <location>
        <begin position="70"/>
        <end position="91"/>
    </location>
</feature>
<proteinExistence type="predicted"/>
<dbReference type="EMBL" id="JNSK01000008">
    <property type="protein sequence ID" value="KGA19864.1"/>
    <property type="molecule type" value="Genomic_DNA"/>
</dbReference>
<evidence type="ECO:0000256" key="1">
    <source>
        <dbReference type="SAM" id="MobiDB-lite"/>
    </source>
</evidence>
<evidence type="ECO:0000313" key="3">
    <source>
        <dbReference type="EMBL" id="KGA19864.1"/>
    </source>
</evidence>
<comment type="caution">
    <text evidence="3">The sequence shown here is derived from an EMBL/GenBank/DDBJ whole genome shotgun (WGS) entry which is preliminary data.</text>
</comment>
<feature type="transmembrane region" description="Helical" evidence="2">
    <location>
        <begin position="42"/>
        <end position="64"/>
    </location>
</feature>
<protein>
    <recommendedName>
        <fullName evidence="4">DUF3040 domain-containing protein</fullName>
    </recommendedName>
</protein>
<accession>A0A094QCG3</accession>
<reference evidence="3" key="1">
    <citation type="submission" date="2014-05" db="EMBL/GenBank/DDBJ databases">
        <title>Key roles for freshwater Actinobacteria revealed by deep metagenomic sequencing.</title>
        <authorList>
            <person name="Ghai R."/>
            <person name="Mizuno C.M."/>
            <person name="Picazo A."/>
            <person name="Camacho A."/>
            <person name="Rodriguez-Valera F."/>
        </authorList>
    </citation>
    <scope>NUCLEOTIDE SEQUENCE</scope>
</reference>
<feature type="region of interest" description="Disordered" evidence="1">
    <location>
        <begin position="99"/>
        <end position="130"/>
    </location>
</feature>
<evidence type="ECO:0000256" key="2">
    <source>
        <dbReference type="SAM" id="Phobius"/>
    </source>
</evidence>
<keyword evidence="2" id="KW-0472">Membrane</keyword>
<sequence length="130" mass="14100">MHMPLSEHEKRLLAQMEEALAVDDPRLVSALTGPSKVSRNRVLMAIALVIFGIATLFAGLTFFSDLTLQMAIGLSGFLLALSGSIMMFRAFTSPGALISTSSGGNPKAPRSNKGFGDRLQERWDQRNFGE</sequence>
<feature type="compositionally biased region" description="Basic and acidic residues" evidence="1">
    <location>
        <begin position="115"/>
        <end position="130"/>
    </location>
</feature>
<evidence type="ECO:0008006" key="4">
    <source>
        <dbReference type="Google" id="ProtNLM"/>
    </source>
</evidence>
<keyword evidence="2" id="KW-1133">Transmembrane helix</keyword>
<dbReference type="AlphaFoldDB" id="A0A094QCG3"/>
<keyword evidence="2" id="KW-0812">Transmembrane</keyword>
<dbReference type="Pfam" id="PF11239">
    <property type="entry name" value="DUF3040"/>
    <property type="match status" value="1"/>
</dbReference>